<dbReference type="AlphaFoldDB" id="A0A6N7XJZ5"/>
<comment type="caution">
    <text evidence="2">The sequence shown here is derived from an EMBL/GenBank/DDBJ whole genome shotgun (WGS) entry which is preliminary data.</text>
</comment>
<name>A0A6N7XJZ5_9ACTN</name>
<organism evidence="2 3">
    <name type="scientific">Olsenella porci</name>
    <dbReference type="NCBI Taxonomy" id="2652279"/>
    <lineage>
        <taxon>Bacteria</taxon>
        <taxon>Bacillati</taxon>
        <taxon>Actinomycetota</taxon>
        <taxon>Coriobacteriia</taxon>
        <taxon>Coriobacteriales</taxon>
        <taxon>Atopobiaceae</taxon>
        <taxon>Olsenella</taxon>
    </lineage>
</organism>
<reference evidence="2 3" key="1">
    <citation type="submission" date="2019-08" db="EMBL/GenBank/DDBJ databases">
        <title>In-depth cultivation of the pig gut microbiome towards novel bacterial diversity and tailored functional studies.</title>
        <authorList>
            <person name="Wylensek D."/>
            <person name="Hitch T.C.A."/>
            <person name="Clavel T."/>
        </authorList>
    </citation>
    <scope>NUCLEOTIDE SEQUENCE [LARGE SCALE GENOMIC DNA]</scope>
    <source>
        <strain evidence="2 3">CA-Schmier-601-WT-1</strain>
    </source>
</reference>
<sequence length="181" mass="19027">MGDVQLTVRPAVPMGFLVAAPAIAAMGVVDAASASGSDELGIYWPHDVVVAAEGTPVCAVSARGGYDDQGVFVRIDLTPSDGASALPAEANLEDAVRARFDQWERDVSNGRSAGGAWASFLSDYFDREPRLGKRVEVIYPNGRVAATGTFAGLDVWGRATVTLDSGRQLEFSPEQAGIRLA</sequence>
<keyword evidence="1" id="KW-0732">Signal</keyword>
<keyword evidence="3" id="KW-1185">Reference proteome</keyword>
<evidence type="ECO:0000256" key="1">
    <source>
        <dbReference type="SAM" id="SignalP"/>
    </source>
</evidence>
<accession>A0A6N7XJZ5</accession>
<dbReference type="Proteomes" id="UP000469325">
    <property type="component" value="Unassembled WGS sequence"/>
</dbReference>
<feature type="signal peptide" evidence="1">
    <location>
        <begin position="1"/>
        <end position="24"/>
    </location>
</feature>
<gene>
    <name evidence="2" type="ORF">FYJ68_00140</name>
</gene>
<evidence type="ECO:0000313" key="2">
    <source>
        <dbReference type="EMBL" id="MST71538.1"/>
    </source>
</evidence>
<feature type="chain" id="PRO_5038501919" evidence="1">
    <location>
        <begin position="25"/>
        <end position="181"/>
    </location>
</feature>
<proteinExistence type="predicted"/>
<dbReference type="EMBL" id="VUNC01000001">
    <property type="protein sequence ID" value="MST71538.1"/>
    <property type="molecule type" value="Genomic_DNA"/>
</dbReference>
<evidence type="ECO:0000313" key="3">
    <source>
        <dbReference type="Proteomes" id="UP000469325"/>
    </source>
</evidence>
<protein>
    <submittedName>
        <fullName evidence="2">Uncharacterized protein</fullName>
    </submittedName>
</protein>
<dbReference type="RefSeq" id="WP_154433312.1">
    <property type="nucleotide sequence ID" value="NZ_VUNC01000001.1"/>
</dbReference>